<dbReference type="InterPro" id="IPR030192">
    <property type="entry name" value="YbdG"/>
</dbReference>
<comment type="caution">
    <text evidence="7">The sequence shown here is derived from an EMBL/GenBank/DDBJ whole genome shotgun (WGS) entry which is preliminary data.</text>
</comment>
<reference evidence="8" key="1">
    <citation type="journal article" date="2019" name="Int. J. Syst. Evol. Microbiol.">
        <title>The Global Catalogue of Microorganisms (GCM) 10K type strain sequencing project: providing services to taxonomists for standard genome sequencing and annotation.</title>
        <authorList>
            <consortium name="The Broad Institute Genomics Platform"/>
            <consortium name="The Broad Institute Genome Sequencing Center for Infectious Disease"/>
            <person name="Wu L."/>
            <person name="Ma J."/>
        </authorList>
    </citation>
    <scope>NUCLEOTIDE SEQUENCE [LARGE SCALE GENOMIC DNA]</scope>
    <source>
        <strain evidence="8">KCTC 52416</strain>
    </source>
</reference>
<feature type="transmembrane region" description="Helical" evidence="5">
    <location>
        <begin position="116"/>
        <end position="133"/>
    </location>
</feature>
<dbReference type="InterPro" id="IPR010920">
    <property type="entry name" value="LSM_dom_sf"/>
</dbReference>
<keyword evidence="8" id="KW-1185">Reference proteome</keyword>
<feature type="transmembrane region" description="Helical" evidence="5">
    <location>
        <begin position="33"/>
        <end position="54"/>
    </location>
</feature>
<evidence type="ECO:0000259" key="6">
    <source>
        <dbReference type="Pfam" id="PF00924"/>
    </source>
</evidence>
<sequence length="438" mass="50293">MEIRTIATSSNFVYEWTYRKLIEWGVPEAQANLINLFILLGVLLFVLVVVDFVVRKVLLNFLTAAARRSTTKFDDYLVRNNVLVHFARLIPLIISINFVPVIFFGFPDWIGPVRKFIDILLVFGWTMLFRALFKSVRDHLRTKRGFHDKPLDSYLQVANIFMFFIAGIVVFSMVTGKSPWAFLGALGAASAILMLVFKDTILGFVASIQVSTNDMIRVGDWIEMPKHGADGDVIEINLNTVKVQNWDKTITTIPTYYLISDSFKNWRGMQNSGGRRIKRAISIKISSIRYLTVDEIARLKKVQLLLPYIEERQLEIDAYNEATKADRSMPVNGRNMTNVGLFRQYINRYAQHHPKIRKDMTMLVRQLQPTEHGLPIELYMFTSDTRWAIYEDIMSDIFDHLLAAIKYFELEVFEAPASDDVRSLRVPVIATDANAASD</sequence>
<proteinExistence type="predicted"/>
<evidence type="ECO:0000256" key="4">
    <source>
        <dbReference type="ARBA" id="ARBA00023136"/>
    </source>
</evidence>
<dbReference type="SUPFAM" id="SSF50182">
    <property type="entry name" value="Sm-like ribonucleoproteins"/>
    <property type="match status" value="1"/>
</dbReference>
<feature type="transmembrane region" description="Helical" evidence="5">
    <location>
        <begin position="89"/>
        <end position="110"/>
    </location>
</feature>
<evidence type="ECO:0000256" key="1">
    <source>
        <dbReference type="ARBA" id="ARBA00004370"/>
    </source>
</evidence>
<keyword evidence="3 5" id="KW-1133">Transmembrane helix</keyword>
<evidence type="ECO:0000256" key="3">
    <source>
        <dbReference type="ARBA" id="ARBA00022989"/>
    </source>
</evidence>
<dbReference type="EMBL" id="JBHRTA010000022">
    <property type="protein sequence ID" value="MFC3197378.1"/>
    <property type="molecule type" value="Genomic_DNA"/>
</dbReference>
<evidence type="ECO:0000256" key="5">
    <source>
        <dbReference type="SAM" id="Phobius"/>
    </source>
</evidence>
<keyword evidence="2 5" id="KW-0812">Transmembrane</keyword>
<gene>
    <name evidence="7" type="ORF">ACFOET_07115</name>
</gene>
<dbReference type="Pfam" id="PF00924">
    <property type="entry name" value="MS_channel_2nd"/>
    <property type="match status" value="1"/>
</dbReference>
<accession>A0ABV7JM55</accession>
<evidence type="ECO:0000313" key="8">
    <source>
        <dbReference type="Proteomes" id="UP001595526"/>
    </source>
</evidence>
<dbReference type="PANTHER" id="PTHR30414">
    <property type="entry name" value="MINICONDUCTANCE MECHANOSENSITIVE CHANNEL YBDG"/>
    <property type="match status" value="1"/>
</dbReference>
<protein>
    <submittedName>
        <fullName evidence="7">Mechanosensitive ion channel family protein</fullName>
    </submittedName>
</protein>
<dbReference type="RefSeq" id="WP_379021008.1">
    <property type="nucleotide sequence ID" value="NZ_JBHRTA010000022.1"/>
</dbReference>
<dbReference type="InterPro" id="IPR023408">
    <property type="entry name" value="MscS_beta-dom_sf"/>
</dbReference>
<dbReference type="InterPro" id="IPR006685">
    <property type="entry name" value="MscS_channel_2nd"/>
</dbReference>
<name>A0ABV7JM55_9SPHI</name>
<dbReference type="Proteomes" id="UP001595526">
    <property type="component" value="Unassembled WGS sequence"/>
</dbReference>
<dbReference type="PANTHER" id="PTHR30414:SF0">
    <property type="entry name" value="MINICONDUCTANCE MECHANOSENSITIVE CHANNEL YBDG"/>
    <property type="match status" value="1"/>
</dbReference>
<evidence type="ECO:0000256" key="2">
    <source>
        <dbReference type="ARBA" id="ARBA00022692"/>
    </source>
</evidence>
<evidence type="ECO:0000313" key="7">
    <source>
        <dbReference type="EMBL" id="MFC3197378.1"/>
    </source>
</evidence>
<dbReference type="Gene3D" id="2.30.30.60">
    <property type="match status" value="1"/>
</dbReference>
<feature type="transmembrane region" description="Helical" evidence="5">
    <location>
        <begin position="180"/>
        <end position="197"/>
    </location>
</feature>
<feature type="transmembrane region" description="Helical" evidence="5">
    <location>
        <begin position="154"/>
        <end position="174"/>
    </location>
</feature>
<feature type="domain" description="Mechanosensitive ion channel MscS" evidence="6">
    <location>
        <begin position="199"/>
        <end position="267"/>
    </location>
</feature>
<organism evidence="7 8">
    <name type="scientific">Parapedobacter deserti</name>
    <dbReference type="NCBI Taxonomy" id="1912957"/>
    <lineage>
        <taxon>Bacteria</taxon>
        <taxon>Pseudomonadati</taxon>
        <taxon>Bacteroidota</taxon>
        <taxon>Sphingobacteriia</taxon>
        <taxon>Sphingobacteriales</taxon>
        <taxon>Sphingobacteriaceae</taxon>
        <taxon>Parapedobacter</taxon>
    </lineage>
</organism>
<keyword evidence="4 5" id="KW-0472">Membrane</keyword>
<comment type="subcellular location">
    <subcellularLocation>
        <location evidence="1">Membrane</location>
    </subcellularLocation>
</comment>